<comment type="caution">
    <text evidence="2">The sequence shown here is derived from an EMBL/GenBank/DDBJ whole genome shotgun (WGS) entry which is preliminary data.</text>
</comment>
<gene>
    <name evidence="2" type="ORF">J0A66_05795</name>
</gene>
<proteinExistence type="predicted"/>
<keyword evidence="3" id="KW-1185">Reference proteome</keyword>
<accession>A0A939DLG1</accession>
<dbReference type="Proteomes" id="UP000664654">
    <property type="component" value="Unassembled WGS sequence"/>
</dbReference>
<protein>
    <submittedName>
        <fullName evidence="2">DUF935 family protein</fullName>
    </submittedName>
</protein>
<evidence type="ECO:0000256" key="1">
    <source>
        <dbReference type="SAM" id="MobiDB-lite"/>
    </source>
</evidence>
<feature type="region of interest" description="Disordered" evidence="1">
    <location>
        <begin position="299"/>
        <end position="319"/>
    </location>
</feature>
<organism evidence="2 3">
    <name type="scientific">Bowmanella dokdonensis</name>
    <dbReference type="NCBI Taxonomy" id="751969"/>
    <lineage>
        <taxon>Bacteria</taxon>
        <taxon>Pseudomonadati</taxon>
        <taxon>Pseudomonadota</taxon>
        <taxon>Gammaproteobacteria</taxon>
        <taxon>Alteromonadales</taxon>
        <taxon>Alteromonadaceae</taxon>
        <taxon>Bowmanella</taxon>
    </lineage>
</organism>
<dbReference type="RefSeq" id="WP_206572858.1">
    <property type="nucleotide sequence ID" value="NZ_JAFKCV010000003.1"/>
</dbReference>
<reference evidence="2" key="1">
    <citation type="submission" date="2021-03" db="EMBL/GenBank/DDBJ databases">
        <title>novel species isolated from a fishpond in China.</title>
        <authorList>
            <person name="Lu H."/>
            <person name="Cai Z."/>
        </authorList>
    </citation>
    <scope>NUCLEOTIDE SEQUENCE</scope>
    <source>
        <strain evidence="2">JCM 30855</strain>
    </source>
</reference>
<evidence type="ECO:0000313" key="2">
    <source>
        <dbReference type="EMBL" id="MBN7824735.1"/>
    </source>
</evidence>
<dbReference type="InterPro" id="IPR009279">
    <property type="entry name" value="Portal_Mu"/>
</dbReference>
<dbReference type="AlphaFoldDB" id="A0A939DLG1"/>
<name>A0A939DLG1_9ALTE</name>
<dbReference type="EMBL" id="JAFKCV010000003">
    <property type="protein sequence ID" value="MBN7824735.1"/>
    <property type="molecule type" value="Genomic_DNA"/>
</dbReference>
<sequence length="480" mass="53932">MADKVINKKALMNSAVLERMADRQLLDLLHELPDPDPILRKANIDQEVYAEIMGDPHVLGEIRKMYSALVGYKYQIKAGDDSSQAAKAQELCQAVLKKRPHGAMRWPDLIWSFGRAPLTGRRVHHVEWTMEGSNLVPKRIFDIPGSSYCFNYDGDLMIRTLNALEGEPAEPMRWLVTRHMPDAQNPYGIAILSSCFWPWMFKNGGIKFFAKFCEKFGIPWPVGQYPQGSTADQINELVERLQQLVEDAVAAVPEGVEMTILETKASGELPQERLVNLMNREMSKAITSQSLATEIIGNGSRAAAETGDKRTDQNNKADRGLPAATINQLFEWITEVNFGPAVPAPIFQWVDKKELNTTDVSFFKSAAELVPIRKADVYERLELTEPADDDEILFLGSKPKEEEQDKAEFSKAEQDQWNSEDQAISDIIDQIRAEIDKGETLEQALANMVAMVPNLDFSALETLVRQELELDFGTGMLEAE</sequence>
<feature type="compositionally biased region" description="Basic and acidic residues" evidence="1">
    <location>
        <begin position="306"/>
        <end position="319"/>
    </location>
</feature>
<dbReference type="Pfam" id="PF06074">
    <property type="entry name" value="Portal_Mu"/>
    <property type="match status" value="1"/>
</dbReference>
<evidence type="ECO:0000313" key="3">
    <source>
        <dbReference type="Proteomes" id="UP000664654"/>
    </source>
</evidence>